<keyword evidence="4" id="KW-1185">Reference proteome</keyword>
<reference evidence="3" key="1">
    <citation type="submission" date="2023-01" db="EMBL/GenBank/DDBJ databases">
        <title>Genome assembly of the deep-sea coral Lophelia pertusa.</title>
        <authorList>
            <person name="Herrera S."/>
            <person name="Cordes E."/>
        </authorList>
    </citation>
    <scope>NUCLEOTIDE SEQUENCE</scope>
    <source>
        <strain evidence="3">USNM1676648</strain>
        <tissue evidence="3">Polyp</tissue>
    </source>
</reference>
<dbReference type="InterPro" id="IPR011626">
    <property type="entry name" value="Alpha-macroglobulin_TED"/>
</dbReference>
<dbReference type="PANTHER" id="PTHR11412">
    <property type="entry name" value="MACROGLOBULIN / COMPLEMENT"/>
    <property type="match status" value="1"/>
</dbReference>
<dbReference type="InterPro" id="IPR050473">
    <property type="entry name" value="A2M/Complement_sys"/>
</dbReference>
<dbReference type="PANTHER" id="PTHR11412:SF166">
    <property type="entry name" value="NTR DOMAIN-CONTAINING PROTEIN"/>
    <property type="match status" value="1"/>
</dbReference>
<feature type="domain" description="Alpha-macroglobulin-like TED" evidence="2">
    <location>
        <begin position="1"/>
        <end position="85"/>
    </location>
</feature>
<dbReference type="Gene3D" id="1.50.10.20">
    <property type="match status" value="1"/>
</dbReference>
<dbReference type="SUPFAM" id="SSF48239">
    <property type="entry name" value="Terpenoid cyclases/Protein prenyltransferases"/>
    <property type="match status" value="1"/>
</dbReference>
<dbReference type="AlphaFoldDB" id="A0A9X0CMK9"/>
<evidence type="ECO:0000313" key="3">
    <source>
        <dbReference type="EMBL" id="KAJ7360400.1"/>
    </source>
</evidence>
<dbReference type="EMBL" id="MU827310">
    <property type="protein sequence ID" value="KAJ7360400.1"/>
    <property type="molecule type" value="Genomic_DNA"/>
</dbReference>
<evidence type="ECO:0000256" key="1">
    <source>
        <dbReference type="SAM" id="SignalP"/>
    </source>
</evidence>
<proteinExistence type="predicted"/>
<evidence type="ECO:0000313" key="4">
    <source>
        <dbReference type="Proteomes" id="UP001163046"/>
    </source>
</evidence>
<feature type="signal peptide" evidence="1">
    <location>
        <begin position="1"/>
        <end position="26"/>
    </location>
</feature>
<gene>
    <name evidence="3" type="ORF">OS493_017033</name>
</gene>
<accession>A0A9X0CMK9</accession>
<feature type="chain" id="PRO_5040936428" description="Alpha-macroglobulin-like TED domain-containing protein" evidence="1">
    <location>
        <begin position="27"/>
        <end position="95"/>
    </location>
</feature>
<dbReference type="InterPro" id="IPR008930">
    <property type="entry name" value="Terpenoid_cyclase/PrenylTrfase"/>
</dbReference>
<protein>
    <recommendedName>
        <fullName evidence="2">Alpha-macroglobulin-like TED domain-containing protein</fullName>
    </recommendedName>
</protein>
<dbReference type="Pfam" id="PF07678">
    <property type="entry name" value="TED_complement"/>
    <property type="match status" value="1"/>
</dbReference>
<comment type="caution">
    <text evidence="3">The sequence shown here is derived from an EMBL/GenBank/DDBJ whole genome shotgun (WGS) entry which is preliminary data.</text>
</comment>
<evidence type="ECO:0000259" key="2">
    <source>
        <dbReference type="Pfam" id="PF07678"/>
    </source>
</evidence>
<organism evidence="3 4">
    <name type="scientific">Desmophyllum pertusum</name>
    <dbReference type="NCBI Taxonomy" id="174260"/>
    <lineage>
        <taxon>Eukaryota</taxon>
        <taxon>Metazoa</taxon>
        <taxon>Cnidaria</taxon>
        <taxon>Anthozoa</taxon>
        <taxon>Hexacorallia</taxon>
        <taxon>Scleractinia</taxon>
        <taxon>Caryophylliina</taxon>
        <taxon>Caryophylliidae</taxon>
        <taxon>Desmophyllum</taxon>
    </lineage>
</organism>
<name>A0A9X0CMK9_9CNID</name>
<dbReference type="Proteomes" id="UP001163046">
    <property type="component" value="Unassembled WGS sequence"/>
</dbReference>
<dbReference type="GO" id="GO:0005615">
    <property type="term" value="C:extracellular space"/>
    <property type="evidence" value="ECO:0007669"/>
    <property type="project" value="InterPro"/>
</dbReference>
<keyword evidence="1" id="KW-0732">Signal</keyword>
<sequence length="95" mass="10201">MMGGTHGDVAMTAFVLVSLLECGCHGQNKSQRIQNAVAFMETELDSINKVNILALTTYALALAGSSKSSNANTKLLQKQVYNKGKHFKGTSSHEN</sequence>